<keyword evidence="3" id="KW-1185">Reference proteome</keyword>
<comment type="caution">
    <text evidence="2">The sequence shown here is derived from an EMBL/GenBank/DDBJ whole genome shotgun (WGS) entry which is preliminary data.</text>
</comment>
<evidence type="ECO:0000313" key="3">
    <source>
        <dbReference type="Proteomes" id="UP000287033"/>
    </source>
</evidence>
<evidence type="ECO:0000313" key="2">
    <source>
        <dbReference type="EMBL" id="GCC31347.1"/>
    </source>
</evidence>
<dbReference type="Pfam" id="PF00622">
    <property type="entry name" value="SPRY"/>
    <property type="match status" value="1"/>
</dbReference>
<dbReference type="InterPro" id="IPR001870">
    <property type="entry name" value="B30.2/SPRY"/>
</dbReference>
<feature type="domain" description="B30.2/SPRY" evidence="1">
    <location>
        <begin position="24"/>
        <end position="215"/>
    </location>
</feature>
<reference evidence="2 3" key="1">
    <citation type="journal article" date="2018" name="Nat. Ecol. Evol.">
        <title>Shark genomes provide insights into elasmobranch evolution and the origin of vertebrates.</title>
        <authorList>
            <person name="Hara Y"/>
            <person name="Yamaguchi K"/>
            <person name="Onimaru K"/>
            <person name="Kadota M"/>
            <person name="Koyanagi M"/>
            <person name="Keeley SD"/>
            <person name="Tatsumi K"/>
            <person name="Tanaka K"/>
            <person name="Motone F"/>
            <person name="Kageyama Y"/>
            <person name="Nozu R"/>
            <person name="Adachi N"/>
            <person name="Nishimura O"/>
            <person name="Nakagawa R"/>
            <person name="Tanegashima C"/>
            <person name="Kiyatake I"/>
            <person name="Matsumoto R"/>
            <person name="Murakumo K"/>
            <person name="Nishida K"/>
            <person name="Terakita A"/>
            <person name="Kuratani S"/>
            <person name="Sato K"/>
            <person name="Hyodo S Kuraku.S."/>
        </authorList>
    </citation>
    <scope>NUCLEOTIDE SEQUENCE [LARGE SCALE GENOMIC DNA]</scope>
</reference>
<dbReference type="EMBL" id="BEZZ01000356">
    <property type="protein sequence ID" value="GCC31347.1"/>
    <property type="molecule type" value="Genomic_DNA"/>
</dbReference>
<dbReference type="PANTHER" id="PTHR24103">
    <property type="entry name" value="E3 UBIQUITIN-PROTEIN LIGASE TRIM"/>
    <property type="match status" value="1"/>
</dbReference>
<dbReference type="InterPro" id="IPR003879">
    <property type="entry name" value="Butyrophylin_SPRY"/>
</dbReference>
<dbReference type="InterPro" id="IPR013320">
    <property type="entry name" value="ConA-like_dom_sf"/>
</dbReference>
<sequence>MLDNLICIIMFMCDKLEILKELEELRKAHLDLGIKKEPKEKVAIHFDEAHSDPQFVLHEAEGSATWGEAPERLSPDQRMYLGNWRLWGAEGFTTGTHYWEVQVEDGSAWFVGVSVDSYKARSWLKSLPSSGLWLVMLWNVGKGKYPSRSLGNAVRLVEMTKVGVLLDFDGGQVTFSNPDNDDAVVHSLHGNFTERLYPFFRFCLSVKKNPKITLI</sequence>
<dbReference type="InterPro" id="IPR003877">
    <property type="entry name" value="SPRY_dom"/>
</dbReference>
<dbReference type="SMART" id="SM00449">
    <property type="entry name" value="SPRY"/>
    <property type="match status" value="1"/>
</dbReference>
<dbReference type="SUPFAM" id="SSF49899">
    <property type="entry name" value="Concanavalin A-like lectins/glucanases"/>
    <property type="match status" value="1"/>
</dbReference>
<dbReference type="AlphaFoldDB" id="A0A401SLS6"/>
<dbReference type="PROSITE" id="PS50188">
    <property type="entry name" value="B302_SPRY"/>
    <property type="match status" value="1"/>
</dbReference>
<proteinExistence type="predicted"/>
<dbReference type="Gene3D" id="2.60.120.920">
    <property type="match status" value="1"/>
</dbReference>
<dbReference type="OrthoDB" id="9941761at2759"/>
<evidence type="ECO:0000259" key="1">
    <source>
        <dbReference type="PROSITE" id="PS50188"/>
    </source>
</evidence>
<name>A0A401SLS6_CHIPU</name>
<dbReference type="InterPro" id="IPR050143">
    <property type="entry name" value="TRIM/RBCC"/>
</dbReference>
<dbReference type="InterPro" id="IPR043136">
    <property type="entry name" value="B30.2/SPRY_sf"/>
</dbReference>
<gene>
    <name evidence="2" type="ORF">chiPu_0009804</name>
</gene>
<dbReference type="PRINTS" id="PR01407">
    <property type="entry name" value="BUTYPHLNCDUF"/>
</dbReference>
<organism evidence="2 3">
    <name type="scientific">Chiloscyllium punctatum</name>
    <name type="common">Brownbanded bambooshark</name>
    <name type="synonym">Hemiscyllium punctatum</name>
    <dbReference type="NCBI Taxonomy" id="137246"/>
    <lineage>
        <taxon>Eukaryota</taxon>
        <taxon>Metazoa</taxon>
        <taxon>Chordata</taxon>
        <taxon>Craniata</taxon>
        <taxon>Vertebrata</taxon>
        <taxon>Chondrichthyes</taxon>
        <taxon>Elasmobranchii</taxon>
        <taxon>Galeomorphii</taxon>
        <taxon>Galeoidea</taxon>
        <taxon>Orectolobiformes</taxon>
        <taxon>Hemiscylliidae</taxon>
        <taxon>Chiloscyllium</taxon>
    </lineage>
</organism>
<dbReference type="STRING" id="137246.A0A401SLS6"/>
<dbReference type="Proteomes" id="UP000287033">
    <property type="component" value="Unassembled WGS sequence"/>
</dbReference>
<accession>A0A401SLS6</accession>
<protein>
    <recommendedName>
        <fullName evidence="1">B30.2/SPRY domain-containing protein</fullName>
    </recommendedName>
</protein>